<feature type="region of interest" description="Disordered" evidence="8">
    <location>
        <begin position="188"/>
        <end position="216"/>
    </location>
</feature>
<dbReference type="PANTHER" id="PTHR11380:SF16">
    <property type="entry name" value="TRANSCRIPTION INITIATION PROTEIN SPT3 HOMOLOG"/>
    <property type="match status" value="1"/>
</dbReference>
<feature type="compositionally biased region" description="Polar residues" evidence="8">
    <location>
        <begin position="479"/>
        <end position="492"/>
    </location>
</feature>
<dbReference type="InterPro" id="IPR042277">
    <property type="entry name" value="IST1-like"/>
</dbReference>
<dbReference type="GO" id="GO:0005634">
    <property type="term" value="C:nucleus"/>
    <property type="evidence" value="ECO:0007669"/>
    <property type="project" value="UniProtKB-SubCell"/>
</dbReference>
<name>A0A9P7R5K6_9PEZI</name>
<dbReference type="InterPro" id="IPR009072">
    <property type="entry name" value="Histone-fold"/>
</dbReference>
<dbReference type="Proteomes" id="UP000699042">
    <property type="component" value="Unassembled WGS sequence"/>
</dbReference>
<evidence type="ECO:0000256" key="2">
    <source>
        <dbReference type="ARBA" id="ARBA00005536"/>
    </source>
</evidence>
<evidence type="ECO:0000256" key="7">
    <source>
        <dbReference type="ARBA" id="ARBA00061274"/>
    </source>
</evidence>
<feature type="region of interest" description="Disordered" evidence="8">
    <location>
        <begin position="95"/>
        <end position="132"/>
    </location>
</feature>
<evidence type="ECO:0000256" key="1">
    <source>
        <dbReference type="ARBA" id="ARBA00004123"/>
    </source>
</evidence>
<evidence type="ECO:0000256" key="6">
    <source>
        <dbReference type="ARBA" id="ARBA00023242"/>
    </source>
</evidence>
<organism evidence="9 10">
    <name type="scientific">Colletotrichum scovillei</name>
    <dbReference type="NCBI Taxonomy" id="1209932"/>
    <lineage>
        <taxon>Eukaryota</taxon>
        <taxon>Fungi</taxon>
        <taxon>Dikarya</taxon>
        <taxon>Ascomycota</taxon>
        <taxon>Pezizomycotina</taxon>
        <taxon>Sordariomycetes</taxon>
        <taxon>Hypocreomycetidae</taxon>
        <taxon>Glomerellales</taxon>
        <taxon>Glomerellaceae</taxon>
        <taxon>Colletotrichum</taxon>
        <taxon>Colletotrichum acutatum species complex</taxon>
    </lineage>
</organism>
<dbReference type="InterPro" id="IPR005061">
    <property type="entry name" value="Ist1"/>
</dbReference>
<dbReference type="FunFam" id="1.20.1260.60:FF:000002">
    <property type="entry name" value="Vacuolar protein sorting-associated protein IST1"/>
    <property type="match status" value="1"/>
</dbReference>
<feature type="compositionally biased region" description="Acidic residues" evidence="8">
    <location>
        <begin position="426"/>
        <end position="438"/>
    </location>
</feature>
<evidence type="ECO:0000256" key="8">
    <source>
        <dbReference type="SAM" id="MobiDB-lite"/>
    </source>
</evidence>
<accession>A0A9P7R5K6</accession>
<dbReference type="SUPFAM" id="SSF47113">
    <property type="entry name" value="Histone-fold"/>
    <property type="match status" value="2"/>
</dbReference>
<dbReference type="InterPro" id="IPR003195">
    <property type="entry name" value="TFIID_TAF13"/>
</dbReference>
<sequence>MASKDDKAFKYRQEISQMMYVSGETAEPSIETTSMIEDIVRQQVIELLRNCTELAARRGARAITINDLIFQIRHDQAKVSRLRTFLSWKDVRKNVKDSDDKGGEADLGAGEDPSGGVVPGGPVDDATKKNKKAKGKRFREWAGFGIVTDSKPSDDIVDILGFLTFEMVQTLTEHALKVKEQEDLFKAQSGGENAGSKKRKVATGLFDPPSEGRSPIEPRHVQEAFRRLQQRPKKTRAMLNGTRLPQHTALNITKLKVQLKLAIARLRMVQQRDDSMGKTQRRAMAQLLEVGKIDSARIRVENIIRSDITTELHEILELYCELLIARAGLLEGSVCDPGLEEAVKSIIYAAPKTEIKELQVVRTLLAEKYGKEFVLAAMDNSDGKVSDKVVKKLSVTPPREELVQGYLEEIAKAYNVDWPKRPLADEPPDLLDDDDDDSPSGGIGVRIPEGPLGNSSKVAKEQEELSKATPPRTIGGPSSPLTVTPPRMTTDNVHPKVTLNSLELKPNKKMDAAAQKKPAGKGPGGNVPDITELERRFQALKR</sequence>
<comment type="subcellular location">
    <subcellularLocation>
        <location evidence="1">Nucleus</location>
    </subcellularLocation>
</comment>
<reference evidence="9" key="1">
    <citation type="submission" date="2021-05" db="EMBL/GenBank/DDBJ databases">
        <title>Comparative genomics of three Colletotrichum scovillei strains and genetic complementation revealed genes involved fungal growth and virulence on chili pepper.</title>
        <authorList>
            <person name="Hsieh D.-K."/>
            <person name="Chuang S.-C."/>
            <person name="Chen C.-Y."/>
            <person name="Chao Y.-T."/>
            <person name="Lu M.-Y.J."/>
            <person name="Lee M.-H."/>
            <person name="Shih M.-C."/>
        </authorList>
    </citation>
    <scope>NUCLEOTIDE SEQUENCE</scope>
    <source>
        <strain evidence="9">Coll-153</strain>
    </source>
</reference>
<evidence type="ECO:0000256" key="5">
    <source>
        <dbReference type="ARBA" id="ARBA00023163"/>
    </source>
</evidence>
<keyword evidence="6" id="KW-0539">Nucleus</keyword>
<evidence type="ECO:0000256" key="3">
    <source>
        <dbReference type="ARBA" id="ARBA00023015"/>
    </source>
</evidence>
<dbReference type="Gene3D" id="1.20.1260.60">
    <property type="entry name" value="Vacuolar protein sorting-associated protein Ist1"/>
    <property type="match status" value="1"/>
</dbReference>
<proteinExistence type="inferred from homology"/>
<feature type="region of interest" description="Disordered" evidence="8">
    <location>
        <begin position="419"/>
        <end position="530"/>
    </location>
</feature>
<comment type="caution">
    <text evidence="9">The sequence shown here is derived from an EMBL/GenBank/DDBJ whole genome shotgun (WGS) entry which is preliminary data.</text>
</comment>
<evidence type="ECO:0000313" key="9">
    <source>
        <dbReference type="EMBL" id="KAG7048614.1"/>
    </source>
</evidence>
<dbReference type="Pfam" id="PF02269">
    <property type="entry name" value="TFIID-18kDa"/>
    <property type="match status" value="1"/>
</dbReference>
<feature type="compositionally biased region" description="Basic and acidic residues" evidence="8">
    <location>
        <begin position="95"/>
        <end position="104"/>
    </location>
</feature>
<gene>
    <name evidence="9" type="ORF">JMJ77_014251</name>
</gene>
<dbReference type="AlphaFoldDB" id="A0A9P7R5K6"/>
<comment type="similarity">
    <text evidence="2">Belongs to the IST1 family.</text>
</comment>
<dbReference type="Pfam" id="PF03398">
    <property type="entry name" value="Ist1"/>
    <property type="match status" value="1"/>
</dbReference>
<dbReference type="EMBL" id="JAESDN010000006">
    <property type="protein sequence ID" value="KAG7048614.1"/>
    <property type="molecule type" value="Genomic_DNA"/>
</dbReference>
<keyword evidence="10" id="KW-1185">Reference proteome</keyword>
<dbReference type="CDD" id="cd22926">
    <property type="entry name" value="HFD_SPT3"/>
    <property type="match status" value="1"/>
</dbReference>
<dbReference type="GO" id="GO:0000124">
    <property type="term" value="C:SAGA complex"/>
    <property type="evidence" value="ECO:0007669"/>
    <property type="project" value="TreeGrafter"/>
</dbReference>
<dbReference type="GO" id="GO:0046982">
    <property type="term" value="F:protein heterodimerization activity"/>
    <property type="evidence" value="ECO:0007669"/>
    <property type="project" value="InterPro"/>
</dbReference>
<comment type="similarity">
    <text evidence="7">Belongs to the SPT3 family.</text>
</comment>
<dbReference type="GO" id="GO:0003712">
    <property type="term" value="F:transcription coregulator activity"/>
    <property type="evidence" value="ECO:0007669"/>
    <property type="project" value="TreeGrafter"/>
</dbReference>
<keyword evidence="3" id="KW-0805">Transcription regulation</keyword>
<keyword evidence="4" id="KW-0010">Activator</keyword>
<dbReference type="GO" id="GO:0015031">
    <property type="term" value="P:protein transport"/>
    <property type="evidence" value="ECO:0007669"/>
    <property type="project" value="InterPro"/>
</dbReference>
<dbReference type="GO" id="GO:0006357">
    <property type="term" value="P:regulation of transcription by RNA polymerase II"/>
    <property type="evidence" value="ECO:0007669"/>
    <property type="project" value="UniProtKB-ARBA"/>
</dbReference>
<evidence type="ECO:0000313" key="10">
    <source>
        <dbReference type="Proteomes" id="UP000699042"/>
    </source>
</evidence>
<protein>
    <submittedName>
        <fullName evidence="9">Increased sodium tolerance protein 1</fullName>
    </submittedName>
</protein>
<dbReference type="PANTHER" id="PTHR11380">
    <property type="entry name" value="TRANSCRIPTION INITIATION FACTOR TFIID/SUPT3-RELATED"/>
    <property type="match status" value="1"/>
</dbReference>
<dbReference type="FunFam" id="1.10.20.10:FF:000023">
    <property type="entry name" value="transcription initiation protein SPT3 homolog"/>
    <property type="match status" value="1"/>
</dbReference>
<keyword evidence="5" id="KW-0804">Transcription</keyword>
<dbReference type="GO" id="GO:0006366">
    <property type="term" value="P:transcription by RNA polymerase II"/>
    <property type="evidence" value="ECO:0007669"/>
    <property type="project" value="InterPro"/>
</dbReference>
<dbReference type="Gene3D" id="1.10.20.10">
    <property type="entry name" value="Histone, subunit A"/>
    <property type="match status" value="1"/>
</dbReference>
<evidence type="ECO:0000256" key="4">
    <source>
        <dbReference type="ARBA" id="ARBA00023159"/>
    </source>
</evidence>
<feature type="compositionally biased region" description="Low complexity" evidence="8">
    <location>
        <begin position="110"/>
        <end position="124"/>
    </location>
</feature>